<organism evidence="4 5">
    <name type="scientific">Modestobacter versicolor</name>
    <dbReference type="NCBI Taxonomy" id="429133"/>
    <lineage>
        <taxon>Bacteria</taxon>
        <taxon>Bacillati</taxon>
        <taxon>Actinomycetota</taxon>
        <taxon>Actinomycetes</taxon>
        <taxon>Geodermatophilales</taxon>
        <taxon>Geodermatophilaceae</taxon>
        <taxon>Modestobacter</taxon>
    </lineage>
</organism>
<feature type="domain" description="Methyl-accepting transducer" evidence="3">
    <location>
        <begin position="117"/>
        <end position="289"/>
    </location>
</feature>
<evidence type="ECO:0000313" key="4">
    <source>
        <dbReference type="EMBL" id="MBB3677756.1"/>
    </source>
</evidence>
<evidence type="ECO:0000256" key="2">
    <source>
        <dbReference type="PROSITE-ProRule" id="PRU00284"/>
    </source>
</evidence>
<dbReference type="Gene3D" id="1.10.287.950">
    <property type="entry name" value="Methyl-accepting chemotaxis protein"/>
    <property type="match status" value="1"/>
</dbReference>
<dbReference type="SUPFAM" id="SSF58104">
    <property type="entry name" value="Methyl-accepting chemotaxis protein (MCP) signaling domain"/>
    <property type="match status" value="1"/>
</dbReference>
<protein>
    <submittedName>
        <fullName evidence="4">Methyl-accepting chemotaxis protein</fullName>
    </submittedName>
</protein>
<gene>
    <name evidence="4" type="ORF">FHX36_003491</name>
</gene>
<reference evidence="4 5" key="1">
    <citation type="submission" date="2020-08" db="EMBL/GenBank/DDBJ databases">
        <title>Sequencing the genomes of 1000 actinobacteria strains.</title>
        <authorList>
            <person name="Klenk H.-P."/>
        </authorList>
    </citation>
    <scope>NUCLEOTIDE SEQUENCE [LARGE SCALE GENOMIC DNA]</scope>
    <source>
        <strain evidence="4 5">DSM 16678</strain>
    </source>
</reference>
<dbReference type="PANTHER" id="PTHR32089:SF112">
    <property type="entry name" value="LYSOZYME-LIKE PROTEIN-RELATED"/>
    <property type="match status" value="1"/>
</dbReference>
<evidence type="ECO:0000313" key="5">
    <source>
        <dbReference type="Proteomes" id="UP000580718"/>
    </source>
</evidence>
<dbReference type="PANTHER" id="PTHR32089">
    <property type="entry name" value="METHYL-ACCEPTING CHEMOTAXIS PROTEIN MCPB"/>
    <property type="match status" value="1"/>
</dbReference>
<dbReference type="EMBL" id="JACIBU010000001">
    <property type="protein sequence ID" value="MBB3677756.1"/>
    <property type="molecule type" value="Genomic_DNA"/>
</dbReference>
<dbReference type="RefSeq" id="WP_220035928.1">
    <property type="nucleotide sequence ID" value="NZ_QKNV01000082.1"/>
</dbReference>
<accession>A0A839Y8N5</accession>
<dbReference type="GO" id="GO:0016020">
    <property type="term" value="C:membrane"/>
    <property type="evidence" value="ECO:0007669"/>
    <property type="project" value="InterPro"/>
</dbReference>
<proteinExistence type="predicted"/>
<dbReference type="SMART" id="SM00283">
    <property type="entry name" value="MA"/>
    <property type="match status" value="1"/>
</dbReference>
<dbReference type="GO" id="GO:0007165">
    <property type="term" value="P:signal transduction"/>
    <property type="evidence" value="ECO:0007669"/>
    <property type="project" value="UniProtKB-KW"/>
</dbReference>
<keyword evidence="1 2" id="KW-0807">Transducer</keyword>
<sequence length="319" mass="33185">MRRRTQGSGDVDPARELELYRAVVRQLTAACEAAAAGDLEARSRPVPGFEEVPQLVALHDGVNRVLDVSDAFVREAGAALTSAAEGRFHRRLLLTGLSGAYRRGAEVINSARGAMRESAARVAEAQTSRLQLADDFESVVLGMSEQVATASTELSASAAGLTQAASAARTEVQTARGTISSLTRSSAEIKEIIAMIDSVAAQTRLLALNATIEAARAGEAGLGFAVVASEVKDLADETARATDRITQQVESMRAACDDVADVMSNVGTTVEDMNGLVDGIAAAVDGSASLGPADDTTGLSRMAEKLRSEMTGFLGAMRG</sequence>
<dbReference type="AlphaFoldDB" id="A0A839Y8N5"/>
<evidence type="ECO:0000259" key="3">
    <source>
        <dbReference type="PROSITE" id="PS50111"/>
    </source>
</evidence>
<evidence type="ECO:0000256" key="1">
    <source>
        <dbReference type="ARBA" id="ARBA00023224"/>
    </source>
</evidence>
<comment type="caution">
    <text evidence="4">The sequence shown here is derived from an EMBL/GenBank/DDBJ whole genome shotgun (WGS) entry which is preliminary data.</text>
</comment>
<name>A0A839Y8N5_9ACTN</name>
<dbReference type="Pfam" id="PF00015">
    <property type="entry name" value="MCPsignal"/>
    <property type="match status" value="1"/>
</dbReference>
<dbReference type="PROSITE" id="PS50111">
    <property type="entry name" value="CHEMOTAXIS_TRANSDUC_2"/>
    <property type="match status" value="1"/>
</dbReference>
<dbReference type="Proteomes" id="UP000580718">
    <property type="component" value="Unassembled WGS sequence"/>
</dbReference>
<dbReference type="Gene3D" id="1.20.120.1530">
    <property type="match status" value="1"/>
</dbReference>
<dbReference type="InterPro" id="IPR004089">
    <property type="entry name" value="MCPsignal_dom"/>
</dbReference>